<accession>A0A1X1RU14</accession>
<evidence type="ECO:0000313" key="6">
    <source>
        <dbReference type="Proteomes" id="UP000193907"/>
    </source>
</evidence>
<dbReference type="AlphaFoldDB" id="A0A1X1RU14"/>
<dbReference type="SUPFAM" id="SSF140459">
    <property type="entry name" value="PE/PPE dimer-like"/>
    <property type="match status" value="1"/>
</dbReference>
<proteinExistence type="inferred from homology"/>
<name>A0A1X1RU14_MYCCE</name>
<dbReference type="Proteomes" id="UP000193907">
    <property type="component" value="Unassembled WGS sequence"/>
</dbReference>
<dbReference type="Pfam" id="PF12484">
    <property type="entry name" value="PPE-SVP"/>
    <property type="match status" value="1"/>
</dbReference>
<dbReference type="EMBL" id="PDKV01000042">
    <property type="protein sequence ID" value="PIB74150.1"/>
    <property type="molecule type" value="Genomic_DNA"/>
</dbReference>
<reference evidence="4 6" key="1">
    <citation type="submission" date="2016-01" db="EMBL/GenBank/DDBJ databases">
        <title>The new phylogeny of the genus Mycobacterium.</title>
        <authorList>
            <person name="Tarcisio F."/>
            <person name="Conor M."/>
            <person name="Antonella G."/>
            <person name="Elisabetta G."/>
            <person name="Giulia F.S."/>
            <person name="Sara T."/>
            <person name="Anna F."/>
            <person name="Clotilde B."/>
            <person name="Roberto B."/>
            <person name="Veronica D.S."/>
            <person name="Fabio R."/>
            <person name="Monica P."/>
            <person name="Olivier J."/>
            <person name="Enrico T."/>
            <person name="Nicola S."/>
        </authorList>
    </citation>
    <scope>NUCLEOTIDE SEQUENCE [LARGE SCALE GENOMIC DNA]</scope>
    <source>
        <strain evidence="4 6">DSM 44243</strain>
    </source>
</reference>
<protein>
    <submittedName>
        <fullName evidence="5">PPE family protein</fullName>
    </submittedName>
    <submittedName>
        <fullName evidence="4">Ribulose phosphate epimerase</fullName>
    </submittedName>
</protein>
<keyword evidence="6" id="KW-1185">Reference proteome</keyword>
<dbReference type="GO" id="GO:0052572">
    <property type="term" value="P:response to host immune response"/>
    <property type="evidence" value="ECO:0007669"/>
    <property type="project" value="TreeGrafter"/>
</dbReference>
<organism evidence="4 6">
    <name type="scientific">Mycobacterium celatum</name>
    <dbReference type="NCBI Taxonomy" id="28045"/>
    <lineage>
        <taxon>Bacteria</taxon>
        <taxon>Bacillati</taxon>
        <taxon>Actinomycetota</taxon>
        <taxon>Actinomycetes</taxon>
        <taxon>Mycobacteriales</taxon>
        <taxon>Mycobacteriaceae</taxon>
        <taxon>Mycobacterium</taxon>
    </lineage>
</organism>
<dbReference type="STRING" id="28045.AWB95_06020"/>
<gene>
    <name evidence="4" type="ORF">AWB95_06020</name>
    <name evidence="5" type="ORF">CQY23_22050</name>
</gene>
<evidence type="ECO:0000313" key="5">
    <source>
        <dbReference type="EMBL" id="PIB74150.1"/>
    </source>
</evidence>
<comment type="caution">
    <text evidence="4">The sequence shown here is derived from an EMBL/GenBank/DDBJ whole genome shotgun (WGS) entry which is preliminary data.</text>
</comment>
<dbReference type="RefSeq" id="WP_085167816.1">
    <property type="nucleotide sequence ID" value="NZ_LQOM01000018.1"/>
</dbReference>
<reference evidence="5 7" key="2">
    <citation type="journal article" date="2017" name="Infect. Genet. Evol.">
        <title>The new phylogeny of the genus Mycobacterium: The old and the news.</title>
        <authorList>
            <person name="Tortoli E."/>
            <person name="Fedrizzi T."/>
            <person name="Meehan C.J."/>
            <person name="Trovato A."/>
            <person name="Grottola A."/>
            <person name="Giacobazzi E."/>
            <person name="Serpini G.F."/>
            <person name="Tagliazucchi S."/>
            <person name="Fabio A."/>
            <person name="Bettua C."/>
            <person name="Bertorelli R."/>
            <person name="Frascaro F."/>
            <person name="De Sanctis V."/>
            <person name="Pecorari M."/>
            <person name="Jousson O."/>
            <person name="Segata N."/>
            <person name="Cirillo D.M."/>
        </authorList>
    </citation>
    <scope>NUCLEOTIDE SEQUENCE [LARGE SCALE GENOMIC DNA]</scope>
    <source>
        <strain evidence="5 7">NCTC 12882</strain>
    </source>
</reference>
<dbReference type="Pfam" id="PF00823">
    <property type="entry name" value="PPE"/>
    <property type="match status" value="1"/>
</dbReference>
<dbReference type="InterPro" id="IPR000030">
    <property type="entry name" value="PPE_dom"/>
</dbReference>
<feature type="domain" description="PPE" evidence="2">
    <location>
        <begin position="2"/>
        <end position="164"/>
    </location>
</feature>
<dbReference type="FunFam" id="1.20.1260.20:FF:000001">
    <property type="entry name" value="PPE family protein PPE41"/>
    <property type="match status" value="1"/>
</dbReference>
<dbReference type="OrthoDB" id="4753903at2"/>
<evidence type="ECO:0000313" key="7">
    <source>
        <dbReference type="Proteomes" id="UP000230971"/>
    </source>
</evidence>
<dbReference type="InterPro" id="IPR022171">
    <property type="entry name" value="PPE_C"/>
</dbReference>
<dbReference type="Proteomes" id="UP000230971">
    <property type="component" value="Unassembled WGS sequence"/>
</dbReference>
<dbReference type="PANTHER" id="PTHR46766:SF1">
    <property type="entry name" value="GLUTAMINE-RICH PROTEIN 2"/>
    <property type="match status" value="1"/>
</dbReference>
<feature type="domain" description="PPE family C-terminal" evidence="3">
    <location>
        <begin position="309"/>
        <end position="383"/>
    </location>
</feature>
<dbReference type="EMBL" id="LQOM01000018">
    <property type="protein sequence ID" value="ORV17879.1"/>
    <property type="molecule type" value="Genomic_DNA"/>
</dbReference>
<evidence type="ECO:0000256" key="1">
    <source>
        <dbReference type="ARBA" id="ARBA00010652"/>
    </source>
</evidence>
<evidence type="ECO:0000259" key="2">
    <source>
        <dbReference type="Pfam" id="PF00823"/>
    </source>
</evidence>
<dbReference type="Gene3D" id="1.20.1260.20">
    <property type="entry name" value="PPE superfamily"/>
    <property type="match status" value="1"/>
</dbReference>
<evidence type="ECO:0000313" key="4">
    <source>
        <dbReference type="EMBL" id="ORV17879.1"/>
    </source>
</evidence>
<sequence>MDFGALMPEINSARMYAGPGAGPLVAAAAAWDALAAELSTTASAYQSIIEGLVSGSWHGPTAASMAAAVAPYVSWMSASAAQAEQTANQARAAVAAYETAFAATVPPPVIAANRSLLASLIATNILGQNSAAIAATEFHYAEMWAQDAAAMYGYAGSSAAASQLSPFTQPPHTTNPAGMATQSAAVAKAATSAGANTQSTLSQLISATPQALQNLTSPMAAAAADPPASPITSFLDLVTGPTSPISYFPIAGVPYLLAFQSVLLPMNGQNVAAALAKSTAAPASSALLAGELGSGTHAVGSTGVAPAVSAGIGRAGLVGKLSVPPGWASAASAIRPAAFVLPSASLTAGPAAMADGSGSLFSQMALSSLAGRAMAGTGGGVARSVGGSAAASMGGADTATTATIIVIPELDE</sequence>
<evidence type="ECO:0000259" key="3">
    <source>
        <dbReference type="Pfam" id="PF12484"/>
    </source>
</evidence>
<dbReference type="PANTHER" id="PTHR46766">
    <property type="entry name" value="GLUTAMINE-RICH PROTEIN 2"/>
    <property type="match status" value="1"/>
</dbReference>
<comment type="similarity">
    <text evidence="1">Belongs to the mycobacterial PPE family.</text>
</comment>
<dbReference type="InterPro" id="IPR038332">
    <property type="entry name" value="PPE_sf"/>
</dbReference>